<comment type="pathway">
    <text evidence="4">Amino-acid biosynthesis; L-phenylalanine biosynthesis; phenylpyruvate from prephenate: step 1/1.</text>
</comment>
<comment type="catalytic activity">
    <reaction evidence="18">
        <text>prephenate + H(+) = 3-phenylpyruvate + CO2 + H2O</text>
        <dbReference type="Rhea" id="RHEA:21648"/>
        <dbReference type="ChEBI" id="CHEBI:15377"/>
        <dbReference type="ChEBI" id="CHEBI:15378"/>
        <dbReference type="ChEBI" id="CHEBI:16526"/>
        <dbReference type="ChEBI" id="CHEBI:18005"/>
        <dbReference type="ChEBI" id="CHEBI:29934"/>
        <dbReference type="EC" id="4.2.1.51"/>
    </reaction>
</comment>
<dbReference type="GO" id="GO:0009094">
    <property type="term" value="P:L-phenylalanine biosynthetic process"/>
    <property type="evidence" value="ECO:0007669"/>
    <property type="project" value="UniProtKB-UniPathway"/>
</dbReference>
<protein>
    <recommendedName>
        <fullName evidence="8">Bifunctional chorismate mutase/prephenate dehydratase</fullName>
        <ecNumber evidence="7">4.2.1.51</ecNumber>
        <ecNumber evidence="6">5.4.99.5</ecNumber>
    </recommendedName>
    <alternativeName>
        <fullName evidence="17">Chorismate mutase-prephenate dehydratase</fullName>
    </alternativeName>
    <alternativeName>
        <fullName evidence="16">p-protein</fullName>
    </alternativeName>
</protein>
<evidence type="ECO:0000256" key="12">
    <source>
        <dbReference type="ARBA" id="ARBA00023222"/>
    </source>
</evidence>
<evidence type="ECO:0000256" key="15">
    <source>
        <dbReference type="ARBA" id="ARBA00023268"/>
    </source>
</evidence>
<dbReference type="Gene3D" id="3.30.70.260">
    <property type="match status" value="1"/>
</dbReference>
<evidence type="ECO:0000256" key="5">
    <source>
        <dbReference type="ARBA" id="ARBA00004817"/>
    </source>
</evidence>
<evidence type="ECO:0000313" key="25">
    <source>
        <dbReference type="Proteomes" id="UP000516072"/>
    </source>
</evidence>
<dbReference type="EC" id="5.4.99.5" evidence="6"/>
<keyword evidence="9" id="KW-0963">Cytoplasm</keyword>
<dbReference type="CDD" id="cd13630">
    <property type="entry name" value="PBP2_PDT_1"/>
    <property type="match status" value="1"/>
</dbReference>
<dbReference type="InterPro" id="IPR002701">
    <property type="entry name" value="CM_II_prokaryot"/>
</dbReference>
<dbReference type="NCBIfam" id="NF008865">
    <property type="entry name" value="PRK11898.1"/>
    <property type="match status" value="1"/>
</dbReference>
<proteinExistence type="predicted"/>
<dbReference type="PROSITE" id="PS51168">
    <property type="entry name" value="CHORISMATE_MUT_2"/>
    <property type="match status" value="1"/>
</dbReference>
<dbReference type="SUPFAM" id="SSF53850">
    <property type="entry name" value="Periplasmic binding protein-like II"/>
    <property type="match status" value="1"/>
</dbReference>
<dbReference type="Gene3D" id="1.20.59.10">
    <property type="entry name" value="Chorismate mutase"/>
    <property type="match status" value="1"/>
</dbReference>
<sequence length="364" mass="40511">MDDNQLELQKIRAEIDIIDEQIQTLISDRAKLACKTAQLKKSLDMDASCFRPEREADILRRVISRNQGPLGGKEMARLFREIMSACLALETPLTVSYLGPEGTFTETAVLKHFGLSVNTRPVTGISDIFRNVEEGLAHYGVVPVENSIEGAVTHTLDEFFNTSLQICGEVELPIHHHLLSSNNTIANIERVYAHPQALAQCRKWLDTHLGSSCERLPIHSNGEAAQRAVNELNCAAIAGDRAQKIYNLQCLASHIEDNPRNTTRFLIIGTQKITPSGNDKTSLLISGPNRPGLLYGLLRPLAENKISMTHLESRPSRCGQLWEYIFFIDLEGHQDSSNMVDALPELKKQASFFKLLGSYPKAVL</sequence>
<evidence type="ECO:0000313" key="24">
    <source>
        <dbReference type="EMBL" id="CAB1275863.1"/>
    </source>
</evidence>
<evidence type="ECO:0000256" key="6">
    <source>
        <dbReference type="ARBA" id="ARBA00012404"/>
    </source>
</evidence>
<dbReference type="InterPro" id="IPR002912">
    <property type="entry name" value="ACT_dom"/>
</dbReference>
<dbReference type="NCBIfam" id="TIGR01807">
    <property type="entry name" value="CM_P2"/>
    <property type="match status" value="1"/>
</dbReference>
<organism evidence="24 25">
    <name type="scientific">Candidatus Nitrosacidococcus tergens</name>
    <dbReference type="NCBI Taxonomy" id="553981"/>
    <lineage>
        <taxon>Bacteria</taxon>
        <taxon>Pseudomonadati</taxon>
        <taxon>Pseudomonadota</taxon>
        <taxon>Gammaproteobacteria</taxon>
        <taxon>Chromatiales</taxon>
        <taxon>Chromatiaceae</taxon>
        <taxon>Candidatus Nitrosacidococcus</taxon>
    </lineage>
</organism>
<keyword evidence="10" id="KW-0028">Amino-acid biosynthesis</keyword>
<keyword evidence="15" id="KW-0511">Multifunctional enzyme</keyword>
<dbReference type="InterPro" id="IPR036979">
    <property type="entry name" value="CM_dom_sf"/>
</dbReference>
<dbReference type="Pfam" id="PF01842">
    <property type="entry name" value="ACT"/>
    <property type="match status" value="1"/>
</dbReference>
<dbReference type="InterPro" id="IPR010957">
    <property type="entry name" value="G/b/e-P-prot_chorismate_mutase"/>
</dbReference>
<evidence type="ECO:0000256" key="17">
    <source>
        <dbReference type="ARBA" id="ARBA00031520"/>
    </source>
</evidence>
<evidence type="ECO:0000256" key="14">
    <source>
        <dbReference type="ARBA" id="ARBA00023239"/>
    </source>
</evidence>
<dbReference type="PANTHER" id="PTHR21022">
    <property type="entry name" value="PREPHENATE DEHYDRATASE P PROTEIN"/>
    <property type="match status" value="1"/>
</dbReference>
<evidence type="ECO:0000256" key="11">
    <source>
        <dbReference type="ARBA" id="ARBA00023141"/>
    </source>
</evidence>
<dbReference type="SUPFAM" id="SSF55021">
    <property type="entry name" value="ACT-like"/>
    <property type="match status" value="1"/>
</dbReference>
<keyword evidence="14 24" id="KW-0456">Lyase</keyword>
<dbReference type="PANTHER" id="PTHR21022:SF19">
    <property type="entry name" value="PREPHENATE DEHYDRATASE-RELATED"/>
    <property type="match status" value="1"/>
</dbReference>
<dbReference type="KEGG" id="ntg:NSCAC_0880"/>
<dbReference type="InterPro" id="IPR036263">
    <property type="entry name" value="Chorismate_II_sf"/>
</dbReference>
<evidence type="ECO:0000259" key="23">
    <source>
        <dbReference type="PROSITE" id="PS51671"/>
    </source>
</evidence>
<dbReference type="GO" id="GO:0005737">
    <property type="term" value="C:cytoplasm"/>
    <property type="evidence" value="ECO:0007669"/>
    <property type="project" value="UniProtKB-SubCell"/>
</dbReference>
<evidence type="ECO:0000256" key="19">
    <source>
        <dbReference type="PIRSR" id="PIRSR001500-2"/>
    </source>
</evidence>
<dbReference type="Pfam" id="PF00800">
    <property type="entry name" value="PDT"/>
    <property type="match status" value="1"/>
</dbReference>
<dbReference type="CDD" id="cd04905">
    <property type="entry name" value="ACT_CM-PDT"/>
    <property type="match status" value="1"/>
</dbReference>
<feature type="site" description="Essential for prephenate dehydratase activity" evidence="19">
    <location>
        <position position="263"/>
    </location>
</feature>
<keyword evidence="25" id="KW-1185">Reference proteome</keyword>
<dbReference type="InterPro" id="IPR045865">
    <property type="entry name" value="ACT-like_dom_sf"/>
</dbReference>
<comment type="catalytic activity">
    <reaction evidence="1">
        <text>chorismate = prephenate</text>
        <dbReference type="Rhea" id="RHEA:13897"/>
        <dbReference type="ChEBI" id="CHEBI:29748"/>
        <dbReference type="ChEBI" id="CHEBI:29934"/>
        <dbReference type="EC" id="5.4.99.5"/>
    </reaction>
</comment>
<dbReference type="EC" id="4.2.1.51" evidence="7"/>
<evidence type="ECO:0000256" key="9">
    <source>
        <dbReference type="ARBA" id="ARBA00022490"/>
    </source>
</evidence>
<dbReference type="FunFam" id="3.40.190.10:FF:000029">
    <property type="entry name" value="Chorismate mutase/Prephenate dehydratase"/>
    <property type="match status" value="1"/>
</dbReference>
<reference evidence="24 25" key="1">
    <citation type="submission" date="2020-03" db="EMBL/GenBank/DDBJ databases">
        <authorList>
            <person name="Picone N."/>
        </authorList>
    </citation>
    <scope>NUCLEOTIDE SEQUENCE [LARGE SCALE GENOMIC DNA]</scope>
    <source>
        <strain evidence="24">NSCAC1</strain>
    </source>
</reference>
<dbReference type="GO" id="GO:0004106">
    <property type="term" value="F:chorismate mutase activity"/>
    <property type="evidence" value="ECO:0007669"/>
    <property type="project" value="UniProtKB-EC"/>
</dbReference>
<keyword evidence="13 24" id="KW-0413">Isomerase</keyword>
<dbReference type="PROSITE" id="PS00857">
    <property type="entry name" value="PREPHENATE_DEHYDR_1"/>
    <property type="match status" value="1"/>
</dbReference>
<evidence type="ECO:0000256" key="20">
    <source>
        <dbReference type="SAM" id="Coils"/>
    </source>
</evidence>
<dbReference type="UniPathway" id="UPA00120">
    <property type="reaction ID" value="UER00203"/>
</dbReference>
<dbReference type="SMART" id="SM00830">
    <property type="entry name" value="CM_2"/>
    <property type="match status" value="1"/>
</dbReference>
<dbReference type="GO" id="GO:0046417">
    <property type="term" value="P:chorismate metabolic process"/>
    <property type="evidence" value="ECO:0007669"/>
    <property type="project" value="InterPro"/>
</dbReference>
<evidence type="ECO:0000256" key="2">
    <source>
        <dbReference type="ARBA" id="ARBA00002364"/>
    </source>
</evidence>
<dbReference type="GO" id="GO:0004664">
    <property type="term" value="F:prephenate dehydratase activity"/>
    <property type="evidence" value="ECO:0007669"/>
    <property type="project" value="UniProtKB-EC"/>
</dbReference>
<evidence type="ECO:0000256" key="16">
    <source>
        <dbReference type="ARBA" id="ARBA00031175"/>
    </source>
</evidence>
<dbReference type="InterPro" id="IPR008242">
    <property type="entry name" value="Chor_mutase/pphenate_deHydtase"/>
</dbReference>
<keyword evidence="11" id="KW-0057">Aromatic amino acid biosynthesis</keyword>
<comment type="subcellular location">
    <subcellularLocation>
        <location evidence="3">Cytoplasm</location>
    </subcellularLocation>
</comment>
<dbReference type="RefSeq" id="WP_197745174.1">
    <property type="nucleotide sequence ID" value="NZ_LR778175.1"/>
</dbReference>
<dbReference type="Proteomes" id="UP000516072">
    <property type="component" value="Chromosome"/>
</dbReference>
<dbReference type="PROSITE" id="PS51171">
    <property type="entry name" value="PREPHENATE_DEHYDR_3"/>
    <property type="match status" value="1"/>
</dbReference>
<dbReference type="UniPathway" id="UPA00121">
    <property type="reaction ID" value="UER00345"/>
</dbReference>
<dbReference type="InterPro" id="IPR001086">
    <property type="entry name" value="Preph_deHydtase"/>
</dbReference>
<evidence type="ECO:0000259" key="22">
    <source>
        <dbReference type="PROSITE" id="PS51171"/>
    </source>
</evidence>
<feature type="domain" description="ACT" evidence="23">
    <location>
        <begin position="282"/>
        <end position="360"/>
    </location>
</feature>
<evidence type="ECO:0000256" key="13">
    <source>
        <dbReference type="ARBA" id="ARBA00023235"/>
    </source>
</evidence>
<evidence type="ECO:0000256" key="18">
    <source>
        <dbReference type="ARBA" id="ARBA00047848"/>
    </source>
</evidence>
<dbReference type="Gene3D" id="3.40.190.10">
    <property type="entry name" value="Periplasmic binding protein-like II"/>
    <property type="match status" value="2"/>
</dbReference>
<evidence type="ECO:0000256" key="4">
    <source>
        <dbReference type="ARBA" id="ARBA00004741"/>
    </source>
</evidence>
<accession>A0A7G1Q9D2</accession>
<comment type="function">
    <text evidence="2">Catalyzes the Claisen rearrangement of chorismate to prephenate and the decarboxylation/dehydration of prephenate to phenylpyruvate.</text>
</comment>
<dbReference type="Pfam" id="PF01817">
    <property type="entry name" value="CM_2"/>
    <property type="match status" value="1"/>
</dbReference>
<feature type="coiled-coil region" evidence="20">
    <location>
        <begin position="1"/>
        <end position="28"/>
    </location>
</feature>
<name>A0A7G1Q9D2_9GAMM</name>
<dbReference type="SUPFAM" id="SSF48600">
    <property type="entry name" value="Chorismate mutase II"/>
    <property type="match status" value="1"/>
</dbReference>
<gene>
    <name evidence="24" type="primary">pheA</name>
    <name evidence="24" type="ORF">NSCAC_0880</name>
</gene>
<dbReference type="InterPro" id="IPR018528">
    <property type="entry name" value="Preph_deHydtase_CS"/>
</dbReference>
<evidence type="ECO:0000256" key="7">
    <source>
        <dbReference type="ARBA" id="ARBA00013147"/>
    </source>
</evidence>
<evidence type="ECO:0000256" key="8">
    <source>
        <dbReference type="ARBA" id="ARBA00014401"/>
    </source>
</evidence>
<evidence type="ECO:0000259" key="21">
    <source>
        <dbReference type="PROSITE" id="PS51168"/>
    </source>
</evidence>
<dbReference type="PROSITE" id="PS51671">
    <property type="entry name" value="ACT"/>
    <property type="match status" value="1"/>
</dbReference>
<evidence type="ECO:0000256" key="1">
    <source>
        <dbReference type="ARBA" id="ARBA00000824"/>
    </source>
</evidence>
<evidence type="ECO:0000256" key="10">
    <source>
        <dbReference type="ARBA" id="ARBA00022605"/>
    </source>
</evidence>
<feature type="domain" description="Prephenate dehydratase" evidence="22">
    <location>
        <begin position="94"/>
        <end position="270"/>
    </location>
</feature>
<comment type="pathway">
    <text evidence="5">Metabolic intermediate biosynthesis; prephenate biosynthesis; prephenate from chorismate: step 1/1.</text>
</comment>
<keyword evidence="12" id="KW-0584">Phenylalanine biosynthesis</keyword>
<dbReference type="AlphaFoldDB" id="A0A7G1Q9D2"/>
<evidence type="ECO:0000256" key="3">
    <source>
        <dbReference type="ARBA" id="ARBA00004496"/>
    </source>
</evidence>
<dbReference type="EMBL" id="LR778175">
    <property type="protein sequence ID" value="CAB1275863.1"/>
    <property type="molecule type" value="Genomic_DNA"/>
</dbReference>
<keyword evidence="20" id="KW-0175">Coiled coil</keyword>
<feature type="domain" description="Chorismate mutase" evidence="21">
    <location>
        <begin position="2"/>
        <end position="94"/>
    </location>
</feature>
<dbReference type="PIRSF" id="PIRSF001500">
    <property type="entry name" value="Chor_mut_pdt_Ppr"/>
    <property type="match status" value="1"/>
</dbReference>